<dbReference type="GO" id="GO:0003735">
    <property type="term" value="F:structural constituent of ribosome"/>
    <property type="evidence" value="ECO:0007669"/>
    <property type="project" value="InterPro"/>
</dbReference>
<proteinExistence type="inferred from homology"/>
<dbReference type="InterPro" id="IPR036373">
    <property type="entry name" value="Ribosomal_bL17_sf"/>
</dbReference>
<feature type="region of interest" description="Disordered" evidence="7">
    <location>
        <begin position="1"/>
        <end position="23"/>
    </location>
</feature>
<keyword evidence="2 5" id="KW-0689">Ribosomal protein</keyword>
<evidence type="ECO:0000256" key="3">
    <source>
        <dbReference type="ARBA" id="ARBA00023274"/>
    </source>
</evidence>
<gene>
    <name evidence="8" type="primary">rplQ</name>
    <name evidence="8" type="ORF">IAD04_00970</name>
</gene>
<evidence type="ECO:0000256" key="2">
    <source>
        <dbReference type="ARBA" id="ARBA00022980"/>
    </source>
</evidence>
<evidence type="ECO:0000256" key="6">
    <source>
        <dbReference type="RuleBase" id="RU000661"/>
    </source>
</evidence>
<dbReference type="PANTHER" id="PTHR14413:SF16">
    <property type="entry name" value="LARGE RIBOSOMAL SUBUNIT PROTEIN BL17M"/>
    <property type="match status" value="1"/>
</dbReference>
<feature type="compositionally biased region" description="Basic residues" evidence="7">
    <location>
        <begin position="1"/>
        <end position="10"/>
    </location>
</feature>
<accession>A0A9D1G7H9</accession>
<evidence type="ECO:0000256" key="1">
    <source>
        <dbReference type="ARBA" id="ARBA00008777"/>
    </source>
</evidence>
<evidence type="ECO:0000313" key="8">
    <source>
        <dbReference type="EMBL" id="HIT16937.1"/>
    </source>
</evidence>
<dbReference type="InterPro" id="IPR000456">
    <property type="entry name" value="Ribosomal_bL17"/>
</dbReference>
<dbReference type="AlphaFoldDB" id="A0A9D1G7H9"/>
<organism evidence="8 9">
    <name type="scientific">Candidatus Caccosoma faecigallinarum</name>
    <dbReference type="NCBI Taxonomy" id="2840720"/>
    <lineage>
        <taxon>Bacteria</taxon>
        <taxon>Bacillati</taxon>
        <taxon>Bacillota</taxon>
        <taxon>Bacillota incertae sedis</taxon>
        <taxon>Candidatus Caccosoma</taxon>
    </lineage>
</organism>
<comment type="caution">
    <text evidence="8">The sequence shown here is derived from an EMBL/GenBank/DDBJ whole genome shotgun (WGS) entry which is preliminary data.</text>
</comment>
<evidence type="ECO:0000256" key="4">
    <source>
        <dbReference type="ARBA" id="ARBA00035494"/>
    </source>
</evidence>
<dbReference type="NCBIfam" id="TIGR00059">
    <property type="entry name" value="L17"/>
    <property type="match status" value="1"/>
</dbReference>
<dbReference type="Pfam" id="PF01196">
    <property type="entry name" value="Ribosomal_L17"/>
    <property type="match status" value="1"/>
</dbReference>
<dbReference type="EMBL" id="DVKI01000031">
    <property type="protein sequence ID" value="HIT16937.1"/>
    <property type="molecule type" value="Genomic_DNA"/>
</dbReference>
<dbReference type="Gene3D" id="3.90.1030.10">
    <property type="entry name" value="Ribosomal protein L17"/>
    <property type="match status" value="1"/>
</dbReference>
<keyword evidence="3 5" id="KW-0687">Ribonucleoprotein</keyword>
<comment type="similarity">
    <text evidence="1 5">Belongs to the bacterial ribosomal protein bL17 family.</text>
</comment>
<protein>
    <recommendedName>
        <fullName evidence="4 6">50S ribosomal protein L17</fullName>
    </recommendedName>
</protein>
<evidence type="ECO:0000313" key="9">
    <source>
        <dbReference type="Proteomes" id="UP000886893"/>
    </source>
</evidence>
<dbReference type="SUPFAM" id="SSF64263">
    <property type="entry name" value="Prokaryotic ribosomal protein L17"/>
    <property type="match status" value="1"/>
</dbReference>
<reference evidence="8" key="2">
    <citation type="journal article" date="2021" name="PeerJ">
        <title>Extensive microbial diversity within the chicken gut microbiome revealed by metagenomics and culture.</title>
        <authorList>
            <person name="Gilroy R."/>
            <person name="Ravi A."/>
            <person name="Getino M."/>
            <person name="Pursley I."/>
            <person name="Horton D.L."/>
            <person name="Alikhan N.F."/>
            <person name="Baker D."/>
            <person name="Gharbi K."/>
            <person name="Hall N."/>
            <person name="Watson M."/>
            <person name="Adriaenssens E.M."/>
            <person name="Foster-Nyarko E."/>
            <person name="Jarju S."/>
            <person name="Secka A."/>
            <person name="Antonio M."/>
            <person name="Oren A."/>
            <person name="Chaudhuri R.R."/>
            <person name="La Ragione R."/>
            <person name="Hildebrand F."/>
            <person name="Pallen M.J."/>
        </authorList>
    </citation>
    <scope>NUCLEOTIDE SEQUENCE</scope>
    <source>
        <strain evidence="8">14508</strain>
    </source>
</reference>
<name>A0A9D1G7H9_9FIRM</name>
<sequence>MARNKIRGKAGVKDKSPYTTSKRKSQLRTLVTHLIIKEQVEVTETTAISLVSLADHMVTLAKKGDLHSRRQAAAVVREMFVDHAQTQTALQKLFTELGPRYASRNGGYTRVIKTYNRRGDNAPMAIVQFVK</sequence>
<evidence type="ECO:0000256" key="7">
    <source>
        <dbReference type="SAM" id="MobiDB-lite"/>
    </source>
</evidence>
<dbReference type="GO" id="GO:0022625">
    <property type="term" value="C:cytosolic large ribosomal subunit"/>
    <property type="evidence" value="ECO:0007669"/>
    <property type="project" value="TreeGrafter"/>
</dbReference>
<dbReference type="GO" id="GO:0006412">
    <property type="term" value="P:translation"/>
    <property type="evidence" value="ECO:0007669"/>
    <property type="project" value="InterPro"/>
</dbReference>
<dbReference type="Proteomes" id="UP000886893">
    <property type="component" value="Unassembled WGS sequence"/>
</dbReference>
<dbReference type="PANTHER" id="PTHR14413">
    <property type="entry name" value="RIBOSOMAL PROTEIN L17"/>
    <property type="match status" value="1"/>
</dbReference>
<evidence type="ECO:0000256" key="5">
    <source>
        <dbReference type="RuleBase" id="RU000660"/>
    </source>
</evidence>
<reference evidence="8" key="1">
    <citation type="submission" date="2020-10" db="EMBL/GenBank/DDBJ databases">
        <authorList>
            <person name="Gilroy R."/>
        </authorList>
    </citation>
    <scope>NUCLEOTIDE SEQUENCE</scope>
    <source>
        <strain evidence="8">14508</strain>
    </source>
</reference>